<comment type="similarity">
    <text evidence="1">Belongs to the universal stress protein A family.</text>
</comment>
<evidence type="ECO:0000256" key="1">
    <source>
        <dbReference type="ARBA" id="ARBA00008791"/>
    </source>
</evidence>
<organism evidence="3 4">
    <name type="scientific">Calidithermus terrae</name>
    <dbReference type="NCBI Taxonomy" id="1408545"/>
    <lineage>
        <taxon>Bacteria</taxon>
        <taxon>Thermotogati</taxon>
        <taxon>Deinococcota</taxon>
        <taxon>Deinococci</taxon>
        <taxon>Thermales</taxon>
        <taxon>Thermaceae</taxon>
        <taxon>Calidithermus</taxon>
    </lineage>
</organism>
<dbReference type="AlphaFoldDB" id="A0A399EHA6"/>
<evidence type="ECO:0000313" key="3">
    <source>
        <dbReference type="EMBL" id="RIH83535.1"/>
    </source>
</evidence>
<keyword evidence="4" id="KW-1185">Reference proteome</keyword>
<dbReference type="InterPro" id="IPR014729">
    <property type="entry name" value="Rossmann-like_a/b/a_fold"/>
</dbReference>
<gene>
    <name evidence="3" type="primary">teaD_2</name>
    <name evidence="3" type="ORF">Mterra_02252</name>
</gene>
<name>A0A399EHA6_9DEIN</name>
<dbReference type="InterPro" id="IPR006015">
    <property type="entry name" value="Universal_stress_UspA"/>
</dbReference>
<reference evidence="3 4" key="1">
    <citation type="submission" date="2018-08" db="EMBL/GenBank/DDBJ databases">
        <title>Meiothermus terrae DSM 26712 genome sequencing project.</title>
        <authorList>
            <person name="Da Costa M.S."/>
            <person name="Albuquerque L."/>
            <person name="Raposo P."/>
            <person name="Froufe H.J.C."/>
            <person name="Barroso C.S."/>
            <person name="Egas C."/>
        </authorList>
    </citation>
    <scope>NUCLEOTIDE SEQUENCE [LARGE SCALE GENOMIC DNA]</scope>
    <source>
        <strain evidence="3 4">DSM 26712</strain>
    </source>
</reference>
<dbReference type="RefSeq" id="WP_119315306.1">
    <property type="nucleotide sequence ID" value="NZ_QXDL01000090.1"/>
</dbReference>
<accession>A0A399EHA6</accession>
<protein>
    <submittedName>
        <fullName evidence="3">TRAP-T-associated universal stress protein TeaD</fullName>
    </submittedName>
</protein>
<proteinExistence type="inferred from homology"/>
<sequence length="148" mass="16224">MFKRILIPTDGTEFGRNALEQGLEVARLMGSEVTILYALENPYEFLPAYSAETPERTEAMFEHYRAESEKALARIRDIATAQGVSAKAVLVEDSPVPAILEAAKEHDLVVMATHGRKGIERVLMGSVTDKILHNCSTPVLVLRGEVSG</sequence>
<dbReference type="PRINTS" id="PR01438">
    <property type="entry name" value="UNVRSLSTRESS"/>
</dbReference>
<dbReference type="Proteomes" id="UP000265715">
    <property type="component" value="Unassembled WGS sequence"/>
</dbReference>
<feature type="domain" description="UspA" evidence="2">
    <location>
        <begin position="1"/>
        <end position="143"/>
    </location>
</feature>
<dbReference type="PANTHER" id="PTHR46268">
    <property type="entry name" value="STRESS RESPONSE PROTEIN NHAX"/>
    <property type="match status" value="1"/>
</dbReference>
<dbReference type="EMBL" id="QXDL01000090">
    <property type="protein sequence ID" value="RIH83535.1"/>
    <property type="molecule type" value="Genomic_DNA"/>
</dbReference>
<evidence type="ECO:0000259" key="2">
    <source>
        <dbReference type="Pfam" id="PF00582"/>
    </source>
</evidence>
<dbReference type="PANTHER" id="PTHR46268:SF6">
    <property type="entry name" value="UNIVERSAL STRESS PROTEIN UP12"/>
    <property type="match status" value="1"/>
</dbReference>
<dbReference type="SUPFAM" id="SSF52402">
    <property type="entry name" value="Adenine nucleotide alpha hydrolases-like"/>
    <property type="match status" value="1"/>
</dbReference>
<dbReference type="InterPro" id="IPR006016">
    <property type="entry name" value="UspA"/>
</dbReference>
<dbReference type="CDD" id="cd00293">
    <property type="entry name" value="USP-like"/>
    <property type="match status" value="1"/>
</dbReference>
<evidence type="ECO:0000313" key="4">
    <source>
        <dbReference type="Proteomes" id="UP000265715"/>
    </source>
</evidence>
<comment type="caution">
    <text evidence="3">The sequence shown here is derived from an EMBL/GenBank/DDBJ whole genome shotgun (WGS) entry which is preliminary data.</text>
</comment>
<dbReference type="OrthoDB" id="9777884at2"/>
<dbReference type="Pfam" id="PF00582">
    <property type="entry name" value="Usp"/>
    <property type="match status" value="1"/>
</dbReference>
<dbReference type="Gene3D" id="3.40.50.620">
    <property type="entry name" value="HUPs"/>
    <property type="match status" value="1"/>
</dbReference>